<dbReference type="EMBL" id="UZAK01033343">
    <property type="protein sequence ID" value="VDP36473.1"/>
    <property type="molecule type" value="Genomic_DNA"/>
</dbReference>
<keyword evidence="2" id="KW-1185">Reference proteome</keyword>
<dbReference type="Proteomes" id="UP000279833">
    <property type="component" value="Unassembled WGS sequence"/>
</dbReference>
<dbReference type="AlphaFoldDB" id="A0A183K3T2"/>
<accession>A0A183K3T2</accession>
<evidence type="ECO:0000313" key="3">
    <source>
        <dbReference type="WBParaSite" id="SCUD_0000965001-mRNA-1"/>
    </source>
</evidence>
<evidence type="ECO:0000313" key="1">
    <source>
        <dbReference type="EMBL" id="VDP36473.1"/>
    </source>
</evidence>
<organism evidence="3">
    <name type="scientific">Schistosoma curassoni</name>
    <dbReference type="NCBI Taxonomy" id="6186"/>
    <lineage>
        <taxon>Eukaryota</taxon>
        <taxon>Metazoa</taxon>
        <taxon>Spiralia</taxon>
        <taxon>Lophotrochozoa</taxon>
        <taxon>Platyhelminthes</taxon>
        <taxon>Trematoda</taxon>
        <taxon>Digenea</taxon>
        <taxon>Strigeidida</taxon>
        <taxon>Schistosomatoidea</taxon>
        <taxon>Schistosomatidae</taxon>
        <taxon>Schistosoma</taxon>
    </lineage>
</organism>
<protein>
    <submittedName>
        <fullName evidence="3">DDE-1 domain-containing protein</fullName>
    </submittedName>
</protein>
<reference evidence="3" key="1">
    <citation type="submission" date="2016-06" db="UniProtKB">
        <authorList>
            <consortium name="WormBaseParasite"/>
        </authorList>
    </citation>
    <scope>IDENTIFICATION</scope>
</reference>
<name>A0A183K3T2_9TREM</name>
<proteinExistence type="predicted"/>
<sequence>MEAWVQNYKAKCRNKTIIIRQPQIRRFEDKLTSAACQLLMRNVRIPVTQASKKDYVPLLGVCLKNNNFAHQLVYGTIPPMPLMLSSAPEFQMEAFTSMDVAMPIIQQTSSPIDQTNVDLDVTLSNEDDIVPINLEKFNKPGNNTDEDAHDNRLFDI</sequence>
<reference evidence="1 2" key="2">
    <citation type="submission" date="2018-11" db="EMBL/GenBank/DDBJ databases">
        <authorList>
            <consortium name="Pathogen Informatics"/>
        </authorList>
    </citation>
    <scope>NUCLEOTIDE SEQUENCE [LARGE SCALE GENOMIC DNA]</scope>
    <source>
        <strain evidence="1">Dakar</strain>
        <strain evidence="2">Dakar, Senegal</strain>
    </source>
</reference>
<dbReference type="STRING" id="6186.A0A183K3T2"/>
<gene>
    <name evidence="1" type="ORF">SCUD_LOCUS9650</name>
</gene>
<dbReference type="WBParaSite" id="SCUD_0000965001-mRNA-1">
    <property type="protein sequence ID" value="SCUD_0000965001-mRNA-1"/>
    <property type="gene ID" value="SCUD_0000965001"/>
</dbReference>
<evidence type="ECO:0000313" key="2">
    <source>
        <dbReference type="Proteomes" id="UP000279833"/>
    </source>
</evidence>